<organism evidence="1 2">
    <name type="scientific">Alicycliphilus denitrificans</name>
    <dbReference type="NCBI Taxonomy" id="179636"/>
    <lineage>
        <taxon>Bacteria</taxon>
        <taxon>Pseudomonadati</taxon>
        <taxon>Pseudomonadota</taxon>
        <taxon>Betaproteobacteria</taxon>
        <taxon>Burkholderiales</taxon>
        <taxon>Comamonadaceae</taxon>
        <taxon>Alicycliphilus</taxon>
    </lineage>
</organism>
<dbReference type="RefSeq" id="WP_094434180.1">
    <property type="nucleotide sequence ID" value="NZ_NKDB02000001.1"/>
</dbReference>
<evidence type="ECO:0008006" key="3">
    <source>
        <dbReference type="Google" id="ProtNLM"/>
    </source>
</evidence>
<dbReference type="EMBL" id="NKDB02000001">
    <property type="protein sequence ID" value="RKJ98250.1"/>
    <property type="molecule type" value="Genomic_DNA"/>
</dbReference>
<sequence>MRLLFISYIVATVALTGCATTNQRVLDADSGTQLQKRSYQSRAFDTSDKEKVLRATISTLQDLGFVIDRADLTLGTVTGTKLATHRITMTVSVRPQGTDRMLVRANAQFNITPIEDPKHYQDFFSSLEKSLFLAAHAEG</sequence>
<accession>A0A420KE92</accession>
<reference evidence="1 2" key="1">
    <citation type="submission" date="2018-09" db="EMBL/GenBank/DDBJ databases">
        <title>Genome comparison of Alicycliphilus sp. BQ1, a polyurethanolytic bacterium, with its closest phylogenetic relatives Alicycliphilus denitrificans BC and K601, unable to attack polyurethane.</title>
        <authorList>
            <person name="Loza-Tavera H."/>
            <person name="Lozano L."/>
            <person name="Cevallos M."/>
            <person name="Maya-Lucas O."/>
            <person name="Garcia-Mena J."/>
            <person name="Hernandez J."/>
        </authorList>
    </citation>
    <scope>NUCLEOTIDE SEQUENCE [LARGE SCALE GENOMIC DNA]</scope>
    <source>
        <strain evidence="1 2">BQ1</strain>
    </source>
</reference>
<dbReference type="Proteomes" id="UP000216225">
    <property type="component" value="Unassembled WGS sequence"/>
</dbReference>
<gene>
    <name evidence="1" type="ORF">CE154_000305</name>
</gene>
<evidence type="ECO:0000313" key="2">
    <source>
        <dbReference type="Proteomes" id="UP000216225"/>
    </source>
</evidence>
<comment type="caution">
    <text evidence="1">The sequence shown here is derived from an EMBL/GenBank/DDBJ whole genome shotgun (WGS) entry which is preliminary data.</text>
</comment>
<protein>
    <recommendedName>
        <fullName evidence="3">Lipoprotein</fullName>
    </recommendedName>
</protein>
<evidence type="ECO:0000313" key="1">
    <source>
        <dbReference type="EMBL" id="RKJ98250.1"/>
    </source>
</evidence>
<dbReference type="PROSITE" id="PS51257">
    <property type="entry name" value="PROKAR_LIPOPROTEIN"/>
    <property type="match status" value="1"/>
</dbReference>
<name>A0A420KE92_9BURK</name>
<proteinExistence type="predicted"/>
<dbReference type="AlphaFoldDB" id="A0A420KE92"/>